<feature type="region of interest" description="Disordered" evidence="1">
    <location>
        <begin position="308"/>
        <end position="362"/>
    </location>
</feature>
<organism evidence="2 3">
    <name type="scientific">Oryzias melastigma</name>
    <name type="common">Marine medaka</name>
    <dbReference type="NCBI Taxonomy" id="30732"/>
    <lineage>
        <taxon>Eukaryota</taxon>
        <taxon>Metazoa</taxon>
        <taxon>Chordata</taxon>
        <taxon>Craniata</taxon>
        <taxon>Vertebrata</taxon>
        <taxon>Euteleostomi</taxon>
        <taxon>Actinopterygii</taxon>
        <taxon>Neopterygii</taxon>
        <taxon>Teleostei</taxon>
        <taxon>Neoteleostei</taxon>
        <taxon>Acanthomorphata</taxon>
        <taxon>Ovalentaria</taxon>
        <taxon>Atherinomorphae</taxon>
        <taxon>Beloniformes</taxon>
        <taxon>Adrianichthyidae</taxon>
        <taxon>Oryziinae</taxon>
        <taxon>Oryzias</taxon>
    </lineage>
</organism>
<evidence type="ECO:0000313" key="3">
    <source>
        <dbReference type="Proteomes" id="UP000646548"/>
    </source>
</evidence>
<evidence type="ECO:0000313" key="2">
    <source>
        <dbReference type="EMBL" id="KAF6739949.1"/>
    </source>
</evidence>
<reference evidence="2" key="1">
    <citation type="journal article" name="BMC Genomics">
        <title>Long-read sequencing and de novo genome assembly of marine medaka (Oryzias melastigma).</title>
        <authorList>
            <person name="Liang P."/>
            <person name="Saqib H.S.A."/>
            <person name="Ni X."/>
            <person name="Shen Y."/>
        </authorList>
    </citation>
    <scope>NUCLEOTIDE SEQUENCE</scope>
    <source>
        <strain evidence="2">Bigg-433</strain>
    </source>
</reference>
<protein>
    <submittedName>
        <fullName evidence="2">Uncharacterized protein</fullName>
    </submittedName>
</protein>
<sequence>MEERPNRRGSMEKYVKKKHLKLPQLKEAAGEISLDNQYIYKDDIPEYPQPQFQVSFLKHDTTAAGLKGIRQKGGFRNPYRGPLVWWSLSVRNEDIKAAEKKLMEEKYSGMSGEIGLKRFATSPVFSPKSRYGNFRFTFPLEEVLKAYSEQFCSGGQPVMRVYETVLHKQEILYAVLVHSPDDQNFSQYPLLAEDPNTVCFFRDGSFFWRSEAMCETHRYGLFQNNNSLEVKSFAYHPPFYVWDNVAIAFHVGEEVLKFDVDQLGRNVKYCKLECFTQSLKRKKNEKILTADKATKLFKRLWPELPLKEENHTRDDEAPPPPQPSSLKPPAAPPTCGSFLSPKIRNQRKKDLLSPSGEAQGEQ</sequence>
<gene>
    <name evidence="2" type="ORF">FQA47_005708</name>
</gene>
<accession>A0A834FTH8</accession>
<evidence type="ECO:0000256" key="1">
    <source>
        <dbReference type="SAM" id="MobiDB-lite"/>
    </source>
</evidence>
<name>A0A834FTH8_ORYME</name>
<dbReference type="Proteomes" id="UP000646548">
    <property type="component" value="Unassembled WGS sequence"/>
</dbReference>
<dbReference type="EMBL" id="WKFB01000001">
    <property type="protein sequence ID" value="KAF6739949.1"/>
    <property type="molecule type" value="Genomic_DNA"/>
</dbReference>
<dbReference type="AlphaFoldDB" id="A0A834FTH8"/>
<comment type="caution">
    <text evidence="2">The sequence shown here is derived from an EMBL/GenBank/DDBJ whole genome shotgun (WGS) entry which is preliminary data.</text>
</comment>
<proteinExistence type="predicted"/>